<dbReference type="Gene3D" id="3.40.50.11500">
    <property type="match status" value="1"/>
</dbReference>
<feature type="region of interest" description="Disordered" evidence="1">
    <location>
        <begin position="694"/>
        <end position="725"/>
    </location>
</feature>
<dbReference type="InterPro" id="IPR001194">
    <property type="entry name" value="cDENN_dom"/>
</dbReference>
<dbReference type="InterPro" id="IPR051696">
    <property type="entry name" value="DENN_Domain_GEFs"/>
</dbReference>
<dbReference type="SMART" id="SM00799">
    <property type="entry name" value="DENN"/>
    <property type="match status" value="1"/>
</dbReference>
<organism evidence="3 4">
    <name type="scientific">Orbilia oligospora</name>
    <name type="common">Nematode-trapping fungus</name>
    <name type="synonym">Arthrobotrys oligospora</name>
    <dbReference type="NCBI Taxonomy" id="2813651"/>
    <lineage>
        <taxon>Eukaryota</taxon>
        <taxon>Fungi</taxon>
        <taxon>Dikarya</taxon>
        <taxon>Ascomycota</taxon>
        <taxon>Pezizomycotina</taxon>
        <taxon>Orbiliomycetes</taxon>
        <taxon>Orbiliales</taxon>
        <taxon>Orbiliaceae</taxon>
        <taxon>Orbilia</taxon>
    </lineage>
</organism>
<dbReference type="PANTHER" id="PTHR12296:SF21">
    <property type="entry name" value="DENN DOMAIN-CONTAINING PROTEIN 3"/>
    <property type="match status" value="1"/>
</dbReference>
<dbReference type="InterPro" id="IPR037516">
    <property type="entry name" value="Tripartite_DENN"/>
</dbReference>
<dbReference type="GO" id="GO:0032483">
    <property type="term" value="P:regulation of Rab protein signal transduction"/>
    <property type="evidence" value="ECO:0007669"/>
    <property type="project" value="TreeGrafter"/>
</dbReference>
<dbReference type="InterPro" id="IPR043153">
    <property type="entry name" value="DENN_C"/>
</dbReference>
<dbReference type="PANTHER" id="PTHR12296">
    <property type="entry name" value="DENN DOMAIN-CONTAINING PROTEIN 4"/>
    <property type="match status" value="1"/>
</dbReference>
<feature type="region of interest" description="Disordered" evidence="1">
    <location>
        <begin position="424"/>
        <end position="518"/>
    </location>
</feature>
<dbReference type="InterPro" id="IPR005112">
    <property type="entry name" value="dDENN_dom"/>
</dbReference>
<name>A0A7C8JI67_ORBOL</name>
<reference evidence="3 4" key="1">
    <citation type="submission" date="2019-06" db="EMBL/GenBank/DDBJ databases">
        <authorList>
            <person name="Palmer J.M."/>
        </authorList>
    </citation>
    <scope>NUCLEOTIDE SEQUENCE [LARGE SCALE GENOMIC DNA]</scope>
    <source>
        <strain evidence="3 4">TWF703</strain>
    </source>
</reference>
<dbReference type="Pfam" id="PF03455">
    <property type="entry name" value="dDENN"/>
    <property type="match status" value="1"/>
</dbReference>
<accession>A0A7C8JI67</accession>
<dbReference type="GO" id="GO:0031410">
    <property type="term" value="C:cytoplasmic vesicle"/>
    <property type="evidence" value="ECO:0007669"/>
    <property type="project" value="TreeGrafter"/>
</dbReference>
<feature type="compositionally biased region" description="Low complexity" evidence="1">
    <location>
        <begin position="447"/>
        <end position="458"/>
    </location>
</feature>
<gene>
    <name evidence="3" type="ORF">TWF703_010917</name>
</gene>
<feature type="compositionally biased region" description="Polar residues" evidence="1">
    <location>
        <begin position="503"/>
        <end position="518"/>
    </location>
</feature>
<comment type="caution">
    <text evidence="3">The sequence shown here is derived from an EMBL/GenBank/DDBJ whole genome shotgun (WGS) entry which is preliminary data.</text>
</comment>
<dbReference type="EMBL" id="WIQZ01000090">
    <property type="protein sequence ID" value="KAF3125589.1"/>
    <property type="molecule type" value="Genomic_DNA"/>
</dbReference>
<evidence type="ECO:0000313" key="4">
    <source>
        <dbReference type="Proteomes" id="UP000480548"/>
    </source>
</evidence>
<dbReference type="PROSITE" id="PS50211">
    <property type="entry name" value="DENN"/>
    <property type="match status" value="1"/>
</dbReference>
<feature type="domain" description="UDENN" evidence="2">
    <location>
        <begin position="1"/>
        <end position="428"/>
    </location>
</feature>
<proteinExistence type="predicted"/>
<sequence>MTGGDNSRLYGICVLIWIPLNQKAAEDVERQCEEWRRDNMSPEERELASSLGERLASERAKLSRLLAQLPSVVSDLKAREVLDDEINATEEKIGLMADLLRPVRHGAASKIEGLTDGESGLWIPRAYGVLGKDPALTSFYKEWLKAVVVPMVDGWVAQVPPPSPRVGMWQPLERYVVNLCDEAMMPVNSKTQVELAIRELHLYARKEALNEVPGSRNVDLYPLFRSLTLENIITLFEYCLAESRIILLSSSTTMLTLASSTLLHLLYPFTWAGIYIPILPARLLSAIEAPCPYIVGVEKRYEKLEFPEDGCVVCDLDDNSILSYAEPTRLPKQQRRKLMALLQLAAPHHNRFGVEIGPPIYAAETFPYNSFAAENASIFSSIPSPSMLARLVSLPSNSFGDVAASPGSYRRPIFNVFLQARTLGRPQELRPTTSGTIKGGNPPSPNSPRSGLGSSSSRAESGNTLTATLRGKRSGNFETLAQRRSSSFGVDRQVPNLRRPSVPFTNHSPSPSTSSLVETGSTYNQYPPSVYTPSTLAASTIIPQMLVQPVRDTATTKWVEGHCLHWQSVDFDSSCSLAVPSMPGGLPSRASEYVSFLNETQAFNEFIEERESLRADDPKVMLFEQVIMSKKNRGRSNFFGKTKDITYLSDSSEHLWRTCSVAVPISSRTGETKALPNRTPAKLDPNLMKEPRIQHGAPKVKPGKPIRKPIPSGPRMAETHLADIR</sequence>
<evidence type="ECO:0000256" key="1">
    <source>
        <dbReference type="SAM" id="MobiDB-lite"/>
    </source>
</evidence>
<evidence type="ECO:0000259" key="2">
    <source>
        <dbReference type="PROSITE" id="PS50211"/>
    </source>
</evidence>
<evidence type="ECO:0000313" key="3">
    <source>
        <dbReference type="EMBL" id="KAF3125589.1"/>
    </source>
</evidence>
<feature type="compositionally biased region" description="Polar residues" evidence="1">
    <location>
        <begin position="476"/>
        <end position="488"/>
    </location>
</feature>
<dbReference type="Proteomes" id="UP000480548">
    <property type="component" value="Unassembled WGS sequence"/>
</dbReference>
<protein>
    <recommendedName>
        <fullName evidence="2">UDENN domain-containing protein</fullName>
    </recommendedName>
</protein>
<dbReference type="AlphaFoldDB" id="A0A7C8JI67"/>
<dbReference type="Pfam" id="PF02141">
    <property type="entry name" value="DENN"/>
    <property type="match status" value="1"/>
</dbReference>